<evidence type="ECO:0000313" key="2">
    <source>
        <dbReference type="EMBL" id="OQP38893.1"/>
    </source>
</evidence>
<proteinExistence type="predicted"/>
<dbReference type="Proteomes" id="UP000192610">
    <property type="component" value="Unassembled WGS sequence"/>
</dbReference>
<reference evidence="3" key="1">
    <citation type="submission" date="2016-04" db="EMBL/GenBank/DDBJ databases">
        <authorList>
            <person name="Chen L."/>
            <person name="Zhuang W."/>
            <person name="Wang G."/>
        </authorList>
    </citation>
    <scope>NUCLEOTIDE SEQUENCE [LARGE SCALE GENOMIC DNA]</scope>
    <source>
        <strain evidence="3">17621</strain>
    </source>
</reference>
<dbReference type="STRING" id="354355.SAMN05660816_02499"/>
<sequence>MRKILFLGVFLICNIVSAQNIAKIIPPSPTAAELGRAGLAVPNLVTGELRTEIPLYTLTTPHLKLPVSLSYSASGLKIDAVASREGLGWLLNAGGMINRMILGKADDYTNKLQVPADFPSTKGCTATNFVNAAIQDGYDTQADIFTFSFMGYSGQFFIDDNEQIQKLEQNNLLITNNGYGSFEVTAPDGVQYFFDAVETSRSVNNCSGNQFDRNMYKNAWFLTRIVHPDDDVISIKYANCHVIYESGINQSFNGLNTIGSACDQPTQRFVSCETVNTNDGVYPVEISSNSGGLIKLLYDDRQDLRGDKCLSKMVIYDATAPKAIKAYSFIYDYSNKSSTDAIDKRLFLMKVVQTPDEVTSSPSKEYSFDYGSISSLPPRLSYSQDYMGFYNGKFNPTMISKPVDQQWVNLFQSYGFGDRSPAWQYSQMGMLQKLTYPTGGYDQITYEPHLILSDNRFPPDEIKPNAYLRFDGEGGDIFKRSSEDQYSNVVVVNNDHIGSVSVICHPKDGIEVYPEDSKYYYIKFVLLEDGNAIIDERVDLNVPFLKEDVQLKAGKSYQFRITHFSQVNSHSELHYYDAPVIINREIPGVRVKKIVSVNNVGPATEKNFFYTTLGEPTKSCGIAYNQFPYNKTNYTNHVLVSGGGLGSCVYNECSYVRFNSGSFYDLFSYDGKHIYYPTVLESDKADLSNGLIEHQYWVEQDVNANLISGDQIMNGPLSNTSVGINGKEALTNYYKMINGNRVLIKQVNNNWIYDPRLRRSKTFFSLVATGAGASLCSSCNSTTGSLSDFQNVTCLSYEFRSEWVYNDKITTKEFDENGNLSLTTIQENKYDNTMHQLPTQVTTYTSKGGTLTKMAKYPQDVINENPTHLNNAGATVADWEGINSLVNKNMIDVPVEQITIRDGKQTEDLVNLYRVNPANGVPHLATVNISKLNYPFEKRYEVLNYNAAGNILEQRKAAGETNSYIWDYQNRYPVAEAVNASTAEIAYTGFESDGTGGWAVSGSQRNTSGSITGNKSYDLSNGAITKSGLDQNATYIVSYWNTQNAAFNISGTQVNVVRGKTINGWTYFEHKVSGVTQVVIPGNGGLIDELRLYPAGSLMTTYAYAPMIGMTSQCDGRNKITNYEYDGLNRLLRVRDEDKNILKQYDYQYQIYPTRVPLWQRTGATRCTPCSDNIHTTYCMQAEEKDGNPNSPLYNTTQWVNVPGGNCTPQPDWQNTTTPVRCKNTNGINSGEQEQEQEDKNPCSNQGKRWIVIATNTTACPVCNTGNCYGIDHKCINNQCEVGRKVYYEKIQIDVHVWQCYYGYEFSDGTTSGALEEITTSPLGCPIVN</sequence>
<dbReference type="EMBL" id="LVXG01000082">
    <property type="protein sequence ID" value="OQP38893.1"/>
    <property type="molecule type" value="Genomic_DNA"/>
</dbReference>
<evidence type="ECO:0008006" key="4">
    <source>
        <dbReference type="Google" id="ProtNLM"/>
    </source>
</evidence>
<keyword evidence="3" id="KW-1185">Reference proteome</keyword>
<feature type="region of interest" description="Disordered" evidence="1">
    <location>
        <begin position="1224"/>
        <end position="1244"/>
    </location>
</feature>
<accession>A0A1V9DYE0</accession>
<protein>
    <recommendedName>
        <fullName evidence="4">YD repeat-containing protein</fullName>
    </recommendedName>
</protein>
<organism evidence="2 3">
    <name type="scientific">Niastella yeongjuensis</name>
    <dbReference type="NCBI Taxonomy" id="354355"/>
    <lineage>
        <taxon>Bacteria</taxon>
        <taxon>Pseudomonadati</taxon>
        <taxon>Bacteroidota</taxon>
        <taxon>Chitinophagia</taxon>
        <taxon>Chitinophagales</taxon>
        <taxon>Chitinophagaceae</taxon>
        <taxon>Niastella</taxon>
    </lineage>
</organism>
<evidence type="ECO:0000313" key="3">
    <source>
        <dbReference type="Proteomes" id="UP000192610"/>
    </source>
</evidence>
<gene>
    <name evidence="2" type="ORF">A4H97_19510</name>
</gene>
<evidence type="ECO:0000256" key="1">
    <source>
        <dbReference type="SAM" id="MobiDB-lite"/>
    </source>
</evidence>
<dbReference type="RefSeq" id="WP_081204907.1">
    <property type="nucleotide sequence ID" value="NZ_FOCZ01000004.1"/>
</dbReference>
<comment type="caution">
    <text evidence="2">The sequence shown here is derived from an EMBL/GenBank/DDBJ whole genome shotgun (WGS) entry which is preliminary data.</text>
</comment>
<name>A0A1V9DYE0_9BACT</name>
<dbReference type="OrthoDB" id="680656at2"/>